<evidence type="ECO:0000313" key="2">
    <source>
        <dbReference type="Proteomes" id="UP000823773"/>
    </source>
</evidence>
<dbReference type="EMBL" id="JAGGJR010000012">
    <property type="protein sequence ID" value="MBP1875731.1"/>
    <property type="molecule type" value="Genomic_DNA"/>
</dbReference>
<gene>
    <name evidence="1" type="ORF">J2Z19_005468</name>
</gene>
<proteinExistence type="predicted"/>
<keyword evidence="2" id="KW-1185">Reference proteome</keyword>
<protein>
    <submittedName>
        <fullName evidence="1">Uncharacterized protein</fullName>
    </submittedName>
</protein>
<dbReference type="Proteomes" id="UP000823773">
    <property type="component" value="Unassembled WGS sequence"/>
</dbReference>
<organism evidence="1 2">
    <name type="scientific">Ensifer adhaerens</name>
    <name type="common">Sinorhizobium morelense</name>
    <dbReference type="NCBI Taxonomy" id="106592"/>
    <lineage>
        <taxon>Bacteria</taxon>
        <taxon>Pseudomonadati</taxon>
        <taxon>Pseudomonadota</taxon>
        <taxon>Alphaproteobacteria</taxon>
        <taxon>Hyphomicrobiales</taxon>
        <taxon>Rhizobiaceae</taxon>
        <taxon>Sinorhizobium/Ensifer group</taxon>
        <taxon>Ensifer</taxon>
    </lineage>
</organism>
<reference evidence="1" key="1">
    <citation type="submission" date="2021-03" db="EMBL/GenBank/DDBJ databases">
        <title>Genomic Encyclopedia of Type Strains, Phase IV (KMG-IV): sequencing the most valuable type-strain genomes for metagenomic binning, comparative biology and taxonomic classification.</title>
        <authorList>
            <person name="Goeker M."/>
        </authorList>
    </citation>
    <scope>NUCLEOTIDE SEQUENCE</scope>
    <source>
        <strain evidence="1">DSM 18131</strain>
    </source>
</reference>
<name>A0ACC5T3L0_ENSAD</name>
<accession>A0ACC5T3L0</accession>
<comment type="caution">
    <text evidence="1">The sequence shown here is derived from an EMBL/GenBank/DDBJ whole genome shotgun (WGS) entry which is preliminary data.</text>
</comment>
<sequence>MTLLGDEPSHSDQLLSTFVEEREVEYGDERYLVRDNGAIYRRNPYRRKARPLDNVWTFGRQSLTTGYIHIAGVPVHRIVCSAFAGAPPFKTHVVDHIDTNRANNRAENLRWLSRLENVLLNPISARRIELVYGSIQEFLNNPQRVSEDIPFPDISWMRTVSKDEASATRERLEKWAQIGAVPSGGALGEWLYGTVDRVVSEPDPEEFESLTPSAVQVRWRVPSEFPECPEFVTENALKDYAARLSFGSVFVQNKHYKSVVVQCGLAYDSLVVLTHLPDNSIKNWAVAHVSVRGELFYHRSESSFFELQGALKRFCELTGQSYEDAFDDYC</sequence>
<evidence type="ECO:0000313" key="1">
    <source>
        <dbReference type="EMBL" id="MBP1875731.1"/>
    </source>
</evidence>